<dbReference type="Proteomes" id="UP001178662">
    <property type="component" value="Chromosome"/>
</dbReference>
<keyword evidence="1" id="KW-0732">Signal</keyword>
<reference evidence="2" key="1">
    <citation type="submission" date="2023-03" db="EMBL/GenBank/DDBJ databases">
        <title>Andean soil-derived lignocellulolytic bacterial consortium as a source of novel taxa and putative plastic-active enzymes.</title>
        <authorList>
            <person name="Diaz-Garcia L."/>
            <person name="Chuvochina M."/>
            <person name="Feuerriegel G."/>
            <person name="Bunk B."/>
            <person name="Sproer C."/>
            <person name="Streit W.R."/>
            <person name="Rodriguez L.M."/>
            <person name="Overmann J."/>
            <person name="Jimenez D.J."/>
        </authorList>
    </citation>
    <scope>NUCLEOTIDE SEQUENCE</scope>
    <source>
        <strain evidence="2">MAG 2441</strain>
    </source>
</reference>
<accession>A0AA95EZK4</accession>
<sequence length="360" mass="41269">MNKRLLIAIFVLLLSGCSQHDTNTGNKENVIDVFPEQDAVQPTTVVTEDNTFTSDVDHFQEIMTLTKAEVLNKLGDDYIIREMWGDSIDAKEYFYEKYGIAITFNDDDPSMIESIYGSESVDIKGAKLGMTFSEIREILGEGEFIDYTKDLYLNPNPPYYFLHYDYGDVGVVYSAYEEDSETIELRIASLVKANAISDAPETVGREIPRDLAEDIEYIANHTFKPDLEHFEVLMRLTEKNVIEWLGVDFEKRVNTYYYSQYALEFSFDYYYDLGNGGMVGTIYGMTLIKNPIDINGAKMGMTFDQIESVLGKGELLDWSKSYSPESFYYVSKYNLGDLEVIFGDVTNDGEAWYLRITRNY</sequence>
<organism evidence="2 3">
    <name type="scientific">Candidatus Cohnella colombiensis</name>
    <dbReference type="NCBI Taxonomy" id="3121368"/>
    <lineage>
        <taxon>Bacteria</taxon>
        <taxon>Bacillati</taxon>
        <taxon>Bacillota</taxon>
        <taxon>Bacilli</taxon>
        <taxon>Bacillales</taxon>
        <taxon>Paenibacillaceae</taxon>
        <taxon>Cohnella</taxon>
    </lineage>
</organism>
<dbReference type="AlphaFoldDB" id="A0AA95EZK4"/>
<gene>
    <name evidence="2" type="ORF">P0Y55_06860</name>
</gene>
<evidence type="ECO:0000313" key="2">
    <source>
        <dbReference type="EMBL" id="WEK55759.1"/>
    </source>
</evidence>
<evidence type="ECO:0000256" key="1">
    <source>
        <dbReference type="SAM" id="SignalP"/>
    </source>
</evidence>
<protein>
    <recommendedName>
        <fullName evidence="4">DUF4309 domain-containing protein</fullName>
    </recommendedName>
</protein>
<dbReference type="EMBL" id="CP119317">
    <property type="protein sequence ID" value="WEK55759.1"/>
    <property type="molecule type" value="Genomic_DNA"/>
</dbReference>
<feature type="chain" id="PRO_5041666678" description="DUF4309 domain-containing protein" evidence="1">
    <location>
        <begin position="21"/>
        <end position="360"/>
    </location>
</feature>
<name>A0AA95EZK4_9BACL</name>
<keyword evidence="3" id="KW-1185">Reference proteome</keyword>
<dbReference type="PROSITE" id="PS51257">
    <property type="entry name" value="PROKAR_LIPOPROTEIN"/>
    <property type="match status" value="1"/>
</dbReference>
<evidence type="ECO:0008006" key="4">
    <source>
        <dbReference type="Google" id="ProtNLM"/>
    </source>
</evidence>
<evidence type="ECO:0000313" key="3">
    <source>
        <dbReference type="Proteomes" id="UP001178662"/>
    </source>
</evidence>
<proteinExistence type="predicted"/>
<feature type="signal peptide" evidence="1">
    <location>
        <begin position="1"/>
        <end position="20"/>
    </location>
</feature>